<organism evidence="1 2">
    <name type="scientific">Didymosphaeria variabile</name>
    <dbReference type="NCBI Taxonomy" id="1932322"/>
    <lineage>
        <taxon>Eukaryota</taxon>
        <taxon>Fungi</taxon>
        <taxon>Dikarya</taxon>
        <taxon>Ascomycota</taxon>
        <taxon>Pezizomycotina</taxon>
        <taxon>Dothideomycetes</taxon>
        <taxon>Pleosporomycetidae</taxon>
        <taxon>Pleosporales</taxon>
        <taxon>Massarineae</taxon>
        <taxon>Didymosphaeriaceae</taxon>
        <taxon>Didymosphaeria</taxon>
    </lineage>
</organism>
<name>A0A9W8XQE8_9PLEO</name>
<reference evidence="1" key="1">
    <citation type="submission" date="2022-10" db="EMBL/GenBank/DDBJ databases">
        <title>Tapping the CABI collections for fungal endophytes: first genome assemblies for Collariella, Neodidymelliopsis, Ascochyta clinopodiicola, Didymella pomorum, Didymosphaeria variabile, Neocosmospora piperis and Neocucurbitaria cava.</title>
        <authorList>
            <person name="Hill R."/>
        </authorList>
    </citation>
    <scope>NUCLEOTIDE SEQUENCE</scope>
    <source>
        <strain evidence="1">IMI 356815</strain>
    </source>
</reference>
<accession>A0A9W8XQE8</accession>
<gene>
    <name evidence="1" type="ORF">N0V89_004374</name>
</gene>
<evidence type="ECO:0000313" key="2">
    <source>
        <dbReference type="Proteomes" id="UP001140513"/>
    </source>
</evidence>
<protein>
    <submittedName>
        <fullName evidence="1">Uncharacterized protein</fullName>
    </submittedName>
</protein>
<evidence type="ECO:0000313" key="1">
    <source>
        <dbReference type="EMBL" id="KAJ4356342.1"/>
    </source>
</evidence>
<dbReference type="RefSeq" id="XP_056073468.1">
    <property type="nucleotide sequence ID" value="XM_056213160.1"/>
</dbReference>
<dbReference type="AlphaFoldDB" id="A0A9W8XQE8"/>
<keyword evidence="2" id="KW-1185">Reference proteome</keyword>
<dbReference type="Proteomes" id="UP001140513">
    <property type="component" value="Unassembled WGS sequence"/>
</dbReference>
<dbReference type="EMBL" id="JAPEUX010000003">
    <property type="protein sequence ID" value="KAJ4356342.1"/>
    <property type="molecule type" value="Genomic_DNA"/>
</dbReference>
<dbReference type="GeneID" id="80907904"/>
<feature type="non-terminal residue" evidence="1">
    <location>
        <position position="72"/>
    </location>
</feature>
<comment type="caution">
    <text evidence="1">The sequence shown here is derived from an EMBL/GenBank/DDBJ whole genome shotgun (WGS) entry which is preliminary data.</text>
</comment>
<proteinExistence type="predicted"/>
<sequence length="72" mass="6717">MAVRASALPLVAKVATAGAAGTGTRLVAGCGSSTGRELLRMTAVEDAGGGGVVVEDSSVSVGVAAVGVDSDG</sequence>